<dbReference type="EMBL" id="JBICBT010000906">
    <property type="protein sequence ID" value="KAL3094033.1"/>
    <property type="molecule type" value="Genomic_DNA"/>
</dbReference>
<dbReference type="PROSITE" id="PS00299">
    <property type="entry name" value="UBIQUITIN_1"/>
    <property type="match status" value="1"/>
</dbReference>
<evidence type="ECO:0000313" key="11">
    <source>
        <dbReference type="Proteomes" id="UP001620626"/>
    </source>
</evidence>
<dbReference type="InterPro" id="IPR000061">
    <property type="entry name" value="Surp"/>
</dbReference>
<dbReference type="GO" id="GO:0005686">
    <property type="term" value="C:U2 snRNP"/>
    <property type="evidence" value="ECO:0007669"/>
    <property type="project" value="UniProtKB-ARBA"/>
</dbReference>
<feature type="domain" description="Ubiquitin-like" evidence="8">
    <location>
        <begin position="735"/>
        <end position="817"/>
    </location>
</feature>
<dbReference type="PANTHER" id="PTHR15316:SF1">
    <property type="entry name" value="SPLICING FACTOR 3A SUBUNIT 1"/>
    <property type="match status" value="1"/>
</dbReference>
<feature type="compositionally biased region" description="Low complexity" evidence="7">
    <location>
        <begin position="625"/>
        <end position="648"/>
    </location>
</feature>
<dbReference type="CDD" id="cd01800">
    <property type="entry name" value="Ubl_SF3a120"/>
    <property type="match status" value="1"/>
</dbReference>
<keyword evidence="3" id="KW-0747">Spliceosome</keyword>
<dbReference type="FunFam" id="1.10.10.790:FF:000002">
    <property type="entry name" value="Splicing factor 3A subunit 1"/>
    <property type="match status" value="1"/>
</dbReference>
<dbReference type="PANTHER" id="PTHR15316">
    <property type="entry name" value="SPLICEOSOME ASSOCIATED PROTEIN 114/SWAP SPLICING FACTOR-RELATED"/>
    <property type="match status" value="1"/>
</dbReference>
<evidence type="ECO:0000256" key="3">
    <source>
        <dbReference type="ARBA" id="ARBA00022728"/>
    </source>
</evidence>
<feature type="region of interest" description="Disordered" evidence="7">
    <location>
        <begin position="560"/>
        <end position="656"/>
    </location>
</feature>
<evidence type="ECO:0000259" key="9">
    <source>
        <dbReference type="PROSITE" id="PS50128"/>
    </source>
</evidence>
<dbReference type="Proteomes" id="UP001620626">
    <property type="component" value="Unassembled WGS sequence"/>
</dbReference>
<feature type="compositionally biased region" description="Acidic residues" evidence="7">
    <location>
        <begin position="336"/>
        <end position="349"/>
    </location>
</feature>
<name>A0ABD2JTZ6_9BILA</name>
<proteinExistence type="predicted"/>
<evidence type="ECO:0000256" key="2">
    <source>
        <dbReference type="ARBA" id="ARBA00022664"/>
    </source>
</evidence>
<reference evidence="10 11" key="1">
    <citation type="submission" date="2024-10" db="EMBL/GenBank/DDBJ databases">
        <authorList>
            <person name="Kim D."/>
        </authorList>
    </citation>
    <scope>NUCLEOTIDE SEQUENCE [LARGE SCALE GENOMIC DNA]</scope>
    <source>
        <strain evidence="10">BH-2024</strain>
    </source>
</reference>
<dbReference type="InterPro" id="IPR000626">
    <property type="entry name" value="Ubiquitin-like_dom"/>
</dbReference>
<dbReference type="Pfam" id="PF01805">
    <property type="entry name" value="Surp"/>
    <property type="match status" value="2"/>
</dbReference>
<feature type="region of interest" description="Disordered" evidence="7">
    <location>
        <begin position="328"/>
        <end position="355"/>
    </location>
</feature>
<evidence type="ECO:0008006" key="12">
    <source>
        <dbReference type="Google" id="ProtNLM"/>
    </source>
</evidence>
<feature type="domain" description="SURP motif" evidence="9">
    <location>
        <begin position="73"/>
        <end position="115"/>
    </location>
</feature>
<dbReference type="PROSITE" id="PS50128">
    <property type="entry name" value="SURP"/>
    <property type="match status" value="2"/>
</dbReference>
<dbReference type="PROSITE" id="PS50053">
    <property type="entry name" value="UBIQUITIN_2"/>
    <property type="match status" value="1"/>
</dbReference>
<dbReference type="FunFam" id="1.10.10.790:FF:000001">
    <property type="entry name" value="Splicing factor 3a, subunit 1"/>
    <property type="match status" value="1"/>
</dbReference>
<gene>
    <name evidence="10" type="ORF">niasHT_027361</name>
</gene>
<dbReference type="Pfam" id="PF12230">
    <property type="entry name" value="PRP21_like_P"/>
    <property type="match status" value="1"/>
</dbReference>
<dbReference type="InterPro" id="IPR035563">
    <property type="entry name" value="SF3As1_ubi"/>
</dbReference>
<feature type="compositionally biased region" description="Basic and acidic residues" evidence="7">
    <location>
        <begin position="711"/>
        <end position="720"/>
    </location>
</feature>
<evidence type="ECO:0000313" key="10">
    <source>
        <dbReference type="EMBL" id="KAL3094033.1"/>
    </source>
</evidence>
<dbReference type="Gene3D" id="3.10.20.90">
    <property type="entry name" value="Phosphatidylinositol 3-kinase Catalytic Subunit, Chain A, domain 1"/>
    <property type="match status" value="1"/>
</dbReference>
<evidence type="ECO:0000256" key="5">
    <source>
        <dbReference type="ARBA" id="ARBA00023187"/>
    </source>
</evidence>
<comment type="caution">
    <text evidence="10">The sequence shown here is derived from an EMBL/GenBank/DDBJ whole genome shotgun (WGS) entry which is preliminary data.</text>
</comment>
<dbReference type="SUPFAM" id="SSF54236">
    <property type="entry name" value="Ubiquitin-like"/>
    <property type="match status" value="1"/>
</dbReference>
<evidence type="ECO:0000256" key="7">
    <source>
        <dbReference type="SAM" id="MobiDB-lite"/>
    </source>
</evidence>
<feature type="compositionally biased region" description="Polar residues" evidence="7">
    <location>
        <begin position="575"/>
        <end position="611"/>
    </location>
</feature>
<keyword evidence="4" id="KW-0677">Repeat</keyword>
<keyword evidence="2" id="KW-0507">mRNA processing</keyword>
<keyword evidence="11" id="KW-1185">Reference proteome</keyword>
<dbReference type="InterPro" id="IPR035967">
    <property type="entry name" value="SWAP/Surp_sf"/>
</dbReference>
<feature type="domain" description="SURP motif" evidence="9">
    <location>
        <begin position="175"/>
        <end position="217"/>
    </location>
</feature>
<evidence type="ECO:0000256" key="4">
    <source>
        <dbReference type="ARBA" id="ARBA00022737"/>
    </source>
</evidence>
<dbReference type="InterPro" id="IPR029071">
    <property type="entry name" value="Ubiquitin-like_domsf"/>
</dbReference>
<dbReference type="Pfam" id="PF00240">
    <property type="entry name" value="ubiquitin"/>
    <property type="match status" value="1"/>
</dbReference>
<evidence type="ECO:0000256" key="1">
    <source>
        <dbReference type="ARBA" id="ARBA00004123"/>
    </source>
</evidence>
<keyword evidence="6" id="KW-0539">Nucleus</keyword>
<dbReference type="SUPFAM" id="SSF109905">
    <property type="entry name" value="Surp module (SWAP domain)"/>
    <property type="match status" value="2"/>
</dbReference>
<dbReference type="SMART" id="SM00648">
    <property type="entry name" value="SWAP"/>
    <property type="match status" value="2"/>
</dbReference>
<dbReference type="SMART" id="SM00213">
    <property type="entry name" value="UBQ"/>
    <property type="match status" value="1"/>
</dbReference>
<dbReference type="InterPro" id="IPR022030">
    <property type="entry name" value="SF3A1_dom"/>
</dbReference>
<dbReference type="GO" id="GO:0005681">
    <property type="term" value="C:spliceosomal complex"/>
    <property type="evidence" value="ECO:0007669"/>
    <property type="project" value="UniProtKB-KW"/>
</dbReference>
<evidence type="ECO:0000256" key="6">
    <source>
        <dbReference type="ARBA" id="ARBA00023242"/>
    </source>
</evidence>
<dbReference type="InterPro" id="IPR019954">
    <property type="entry name" value="Ubiquitin_CS"/>
</dbReference>
<protein>
    <recommendedName>
        <fullName evidence="12">Splicing factor 3A subunit 1</fullName>
    </recommendedName>
</protein>
<organism evidence="10 11">
    <name type="scientific">Heterodera trifolii</name>
    <dbReference type="NCBI Taxonomy" id="157864"/>
    <lineage>
        <taxon>Eukaryota</taxon>
        <taxon>Metazoa</taxon>
        <taxon>Ecdysozoa</taxon>
        <taxon>Nematoda</taxon>
        <taxon>Chromadorea</taxon>
        <taxon>Rhabditida</taxon>
        <taxon>Tylenchina</taxon>
        <taxon>Tylenchomorpha</taxon>
        <taxon>Tylenchoidea</taxon>
        <taxon>Heteroderidae</taxon>
        <taxon>Heteroderinae</taxon>
        <taxon>Heterodera</taxon>
    </lineage>
</organism>
<sequence>MAQEPPLQIVIPRLDDDKPLVRRLPPPAQPTAPAVPAELRVSNREEDAQNIEPSMSGKQIVGLIIPPPDIRTIVDKTALFVARNGLEFEMKIKEREASNMRFNFLNPTDPYFAYYRNKVNEFETGVVSADTQSKVKLPEAVREHVQRAEFIPRLPPKPFEFCADPLTLNAFDLDLIHLTALFVARSGRQFLTQLMNREVRNFQFDFLKPQHSNFQYFTKLVEQYTKVLIPPKTIVDDLRASVNQHKILEDVRYRVGWDRHQKALKDREDQAVEKERIAYNQIDWHEFVVVQTVDFQPSETLNLPPLCTPKDVGARILLQQRTEAAKAAAESVAMDVESDEEGGAESGDEETAKERAAIEAAEDAAGELHQRLNIGAEKQHTGSTLTQPAPAAPTAGSVIIRDYDPKKSRGGPVSKSAAASSEKYIISPLTNERIPADKLHEHVRYNTVDPQFKEQRDREQMDRQDEDLVMAPGAEISRNIAKLAERRTDIFGIGEKGAEQTIIGKKLGEEERQMPRSDPKTIWDGQLSTIDATTRAAQQSVSLEQQISEIQRQHGYLPNPAAERMVPSMPPPTSAPSQQFGGGQPPTSQSMAPPQRPSLHQSTGGNASNVQKIVPVPQQPPQMSIPPQHQQQQMRPPQQMPPQFMQPPGGRPHMPPPPHMGMPPHGVMGAMPPHIQQGMPGMPPPGMMRPPHGSFMPPPPPPGASFGGDEPPNKRPREETLEPEERWLQKVHGQIAVQIATPQNDEWNLKGNTVQIHLDISSSVTALKSLIQEQIGVPATKQKLVYEGIFMKDSQSLAYYNFMPNASVQLQLKERGGRKK</sequence>
<accession>A0ABD2JTZ6</accession>
<dbReference type="GO" id="GO:0000398">
    <property type="term" value="P:mRNA splicing, via spliceosome"/>
    <property type="evidence" value="ECO:0007669"/>
    <property type="project" value="UniProtKB-ARBA"/>
</dbReference>
<comment type="subcellular location">
    <subcellularLocation>
        <location evidence="1">Nucleus</location>
    </subcellularLocation>
</comment>
<feature type="region of interest" description="Disordered" evidence="7">
    <location>
        <begin position="689"/>
        <end position="720"/>
    </location>
</feature>
<evidence type="ECO:0000259" key="8">
    <source>
        <dbReference type="PROSITE" id="PS50053"/>
    </source>
</evidence>
<dbReference type="InterPro" id="IPR045146">
    <property type="entry name" value="SF3A1"/>
</dbReference>
<dbReference type="AlphaFoldDB" id="A0ABD2JTZ6"/>
<dbReference type="Gene3D" id="1.10.10.790">
    <property type="entry name" value="Surp module"/>
    <property type="match status" value="2"/>
</dbReference>
<keyword evidence="5" id="KW-0508">mRNA splicing</keyword>